<gene>
    <name evidence="2" type="ORF">ACFFH4_27375</name>
</gene>
<proteinExistence type="predicted"/>
<evidence type="ECO:0000313" key="3">
    <source>
        <dbReference type="Proteomes" id="UP001589833"/>
    </source>
</evidence>
<dbReference type="EMBL" id="JBHLTR010000136">
    <property type="protein sequence ID" value="MFC0562549.1"/>
    <property type="molecule type" value="Genomic_DNA"/>
</dbReference>
<accession>A0ABV6NQ60</accession>
<dbReference type="Pfam" id="PF03483">
    <property type="entry name" value="B3_4"/>
    <property type="match status" value="1"/>
</dbReference>
<dbReference type="RefSeq" id="WP_273847606.1">
    <property type="nucleotide sequence ID" value="NZ_JAQQWT010000028.1"/>
</dbReference>
<name>A0ABV6NQ60_9BACI</name>
<dbReference type="Proteomes" id="UP001589833">
    <property type="component" value="Unassembled WGS sequence"/>
</dbReference>
<sequence>MYPVISMSHEVEQKLEGVQVYAINLDLDPLDEDNSQVSYEKDWHALHEVWQGKTKAEVVQTERITAYRNFYKLLGFNTKKTLPSVQNLIQRFLMKEKLDRIPVIHPIVDAVNIAAVKTLIPLGVFDANCVEGEISLTLSRGGETFQPLGYKEPEELAADVLVLADDQKVLSQFCYRDSEAQKIRERTRSIWLLGCQVPCVSNEAVYQALDEAQEQLKRVYKLTKR</sequence>
<dbReference type="PANTHER" id="PTHR39209:SF2">
    <property type="entry name" value="CYTOPLASMIC PROTEIN"/>
    <property type="match status" value="1"/>
</dbReference>
<dbReference type="SUPFAM" id="SSF56037">
    <property type="entry name" value="PheT/TilS domain"/>
    <property type="match status" value="1"/>
</dbReference>
<evidence type="ECO:0000313" key="2">
    <source>
        <dbReference type="EMBL" id="MFC0562549.1"/>
    </source>
</evidence>
<protein>
    <submittedName>
        <fullName evidence="2">B3/4 domain-containing protein</fullName>
    </submittedName>
</protein>
<keyword evidence="3" id="KW-1185">Reference proteome</keyword>
<dbReference type="InterPro" id="IPR020825">
    <property type="entry name" value="Phe-tRNA_synthase-like_B3/B4"/>
</dbReference>
<dbReference type="Gene3D" id="3.50.40.10">
    <property type="entry name" value="Phenylalanyl-trna Synthetase, Chain B, domain 3"/>
    <property type="match status" value="1"/>
</dbReference>
<reference evidence="2 3" key="1">
    <citation type="submission" date="2024-09" db="EMBL/GenBank/DDBJ databases">
        <authorList>
            <person name="Sun Q."/>
            <person name="Mori K."/>
        </authorList>
    </citation>
    <scope>NUCLEOTIDE SEQUENCE [LARGE SCALE GENOMIC DNA]</scope>
    <source>
        <strain evidence="2 3">NCAIM B.02301</strain>
    </source>
</reference>
<feature type="domain" description="B3/B4 tRNA-binding" evidence="1">
    <location>
        <begin position="66"/>
        <end position="221"/>
    </location>
</feature>
<organism evidence="2 3">
    <name type="scientific">Halalkalibacter alkalisediminis</name>
    <dbReference type="NCBI Taxonomy" id="935616"/>
    <lineage>
        <taxon>Bacteria</taxon>
        <taxon>Bacillati</taxon>
        <taxon>Bacillota</taxon>
        <taxon>Bacilli</taxon>
        <taxon>Bacillales</taxon>
        <taxon>Bacillaceae</taxon>
        <taxon>Halalkalibacter</taxon>
    </lineage>
</organism>
<evidence type="ECO:0000259" key="1">
    <source>
        <dbReference type="SMART" id="SM00873"/>
    </source>
</evidence>
<dbReference type="InterPro" id="IPR005146">
    <property type="entry name" value="B3/B4_tRNA-bd"/>
</dbReference>
<dbReference type="PANTHER" id="PTHR39209">
    <property type="match status" value="1"/>
</dbReference>
<comment type="caution">
    <text evidence="2">The sequence shown here is derived from an EMBL/GenBank/DDBJ whole genome shotgun (WGS) entry which is preliminary data.</text>
</comment>
<dbReference type="SMART" id="SM00873">
    <property type="entry name" value="B3_4"/>
    <property type="match status" value="1"/>
</dbReference>